<dbReference type="Gene3D" id="3.90.1530.30">
    <property type="match status" value="1"/>
</dbReference>
<organism evidence="1 2">
    <name type="scientific">Qipengyuania soli</name>
    <dbReference type="NCBI Taxonomy" id="2782568"/>
    <lineage>
        <taxon>Bacteria</taxon>
        <taxon>Pseudomonadati</taxon>
        <taxon>Pseudomonadota</taxon>
        <taxon>Alphaproteobacteria</taxon>
        <taxon>Sphingomonadales</taxon>
        <taxon>Erythrobacteraceae</taxon>
        <taxon>Qipengyuania</taxon>
    </lineage>
</organism>
<dbReference type="InterPro" id="IPR036086">
    <property type="entry name" value="ParB/Sulfiredoxin_sf"/>
</dbReference>
<evidence type="ECO:0000313" key="2">
    <source>
        <dbReference type="Proteomes" id="UP000594459"/>
    </source>
</evidence>
<gene>
    <name evidence="1" type="ORF">IRL76_06725</name>
</gene>
<evidence type="ECO:0000313" key="1">
    <source>
        <dbReference type="EMBL" id="QPD00213.1"/>
    </source>
</evidence>
<dbReference type="RefSeq" id="WP_200984007.1">
    <property type="nucleotide sequence ID" value="NZ_CP064654.1"/>
</dbReference>
<reference evidence="1 2" key="1">
    <citation type="submission" date="2020-11" db="EMBL/GenBank/DDBJ databases">
        <title>The genome sequence of Erythrobacter sp. 6D36.</title>
        <authorList>
            <person name="Liu Y."/>
        </authorList>
    </citation>
    <scope>NUCLEOTIDE SEQUENCE [LARGE SCALE GENOMIC DNA]</scope>
    <source>
        <strain evidence="1 2">6D36</strain>
    </source>
</reference>
<dbReference type="Proteomes" id="UP000594459">
    <property type="component" value="Chromosome"/>
</dbReference>
<dbReference type="KEGG" id="qso:IRL76_06725"/>
<dbReference type="EMBL" id="CP064654">
    <property type="protein sequence ID" value="QPD00213.1"/>
    <property type="molecule type" value="Genomic_DNA"/>
</dbReference>
<sequence>MASWDRYFGGGQRGKVPVDELHFDRNNPRFTPDKQPKSNTDVAIIEYLDRTADLGELVQSIAASGYVDIEPLIVIDRNDELIVLEGNRRLGALKVLRDPKIAEASNVAVPELSDEIKKTLQEVSAFLVHHEDEARNLIGFKHINGPQGWDAYAKALYASNWLDDELKKGDGGLSLTDIAARMGDKHDTLYRIVSAIYVLQQAEAAEIFRVEDRVKKNFHFSHLYTALTYSEYRDFLGLDKADRTANPPKNPVPPENLDRLQRILVWLYGKKSENRQPAIRTQAPDLSNLKKVLGNQVARRIMMERNDLFEALQMTVEGGDRFSKALVDAQSSLRTAVTEVVNADDDEETISIAEDVRTRANFILRSLIAHKAASSE</sequence>
<name>A0A7S8F6T2_9SPHN</name>
<dbReference type="SUPFAM" id="SSF110849">
    <property type="entry name" value="ParB/Sulfiredoxin"/>
    <property type="match status" value="1"/>
</dbReference>
<proteinExistence type="predicted"/>
<protein>
    <recommendedName>
        <fullName evidence="3">ParB/Sulfiredoxin domain-containing protein</fullName>
    </recommendedName>
</protein>
<keyword evidence="2" id="KW-1185">Reference proteome</keyword>
<evidence type="ECO:0008006" key="3">
    <source>
        <dbReference type="Google" id="ProtNLM"/>
    </source>
</evidence>
<accession>A0A7S8F6T2</accession>
<dbReference type="AlphaFoldDB" id="A0A7S8F6T2"/>